<evidence type="ECO:0000313" key="2">
    <source>
        <dbReference type="EMBL" id="KLT42438.1"/>
    </source>
</evidence>
<name>A0A0J0XMZ0_9TREE</name>
<accession>A0A0J0XMZ0</accession>
<dbReference type="AlphaFoldDB" id="A0A0J0XMZ0"/>
<dbReference type="InterPro" id="IPR043504">
    <property type="entry name" value="Peptidase_S1_PA_chymotrypsin"/>
</dbReference>
<dbReference type="SUPFAM" id="SSF50494">
    <property type="entry name" value="Trypsin-like serine proteases"/>
    <property type="match status" value="1"/>
</dbReference>
<proteinExistence type="predicted"/>
<dbReference type="Gene3D" id="2.40.10.10">
    <property type="entry name" value="Trypsin-like serine proteases"/>
    <property type="match status" value="1"/>
</dbReference>
<organism evidence="2 3">
    <name type="scientific">Cutaneotrichosporon oleaginosum</name>
    <dbReference type="NCBI Taxonomy" id="879819"/>
    <lineage>
        <taxon>Eukaryota</taxon>
        <taxon>Fungi</taxon>
        <taxon>Dikarya</taxon>
        <taxon>Basidiomycota</taxon>
        <taxon>Agaricomycotina</taxon>
        <taxon>Tremellomycetes</taxon>
        <taxon>Trichosporonales</taxon>
        <taxon>Trichosporonaceae</taxon>
        <taxon>Cutaneotrichosporon</taxon>
    </lineage>
</organism>
<dbReference type="GeneID" id="28987267"/>
<gene>
    <name evidence="2" type="ORF">CC85DRAFT_328187</name>
</gene>
<sequence length="553" mass="60592">MSAFGWSKSPPPPPPRPRNPYATAPESPPDFSPRSAAEAAALYQAYPGAFTDFWGLPSNPISLFKTGVAFRQLEGPGQFRLRRKLVPVTRDHPVAPYWPEICPNIESYLNQRSVWWTSIDPVRFAEQADQRLSGPPQHLPAVYAWVGVRPRTLTPAMAKSVALGIKAMLAEHGYTNLNLEVAFREACLFNHAMLPWTYPDPAAPRRHVVTPLLGMAIGIDQTEREGTGAVYYRVGGAIMLLTAAHVLLDPTPIAHNVGYDYKDATQPKILVSAPGNKAFKSLESGIKNEIELLNMCRKAALRESANPQNSADHRAYYRSYVSTTEGSIRIHQVLQSQVASIRGNLDLGHVRTADPIIHSDGGYRYTRDWGFVEVAPSNNAAITAVGNRVFIGDIESPEFMAKMYPRPDERPIHNVTEQGYIQVRGIVPQAGLSAPREHDAAGKPALHVLKNGRTTQTTLGVLNGLESRTRQTAGGQVKTSSELMVVSTQKHGIFSKKGDSGAAVLDRRGGLVGLLTAGSGSDGQHADVTYMTPFWWLDQIIKARFKNAQLMVP</sequence>
<evidence type="ECO:0000313" key="3">
    <source>
        <dbReference type="Proteomes" id="UP000053611"/>
    </source>
</evidence>
<protein>
    <submittedName>
        <fullName evidence="2">Uncharacterized protein</fullName>
    </submittedName>
</protein>
<dbReference type="OrthoDB" id="2570740at2759"/>
<evidence type="ECO:0000256" key="1">
    <source>
        <dbReference type="SAM" id="MobiDB-lite"/>
    </source>
</evidence>
<reference evidence="2 3" key="1">
    <citation type="submission" date="2015-03" db="EMBL/GenBank/DDBJ databases">
        <title>Genomics and transcriptomics of the oil-accumulating basidiomycete yeast T. oleaginosus allow insights into substrate utilization and the diverse evolutionary trajectories of mating systems in fungi.</title>
        <authorList>
            <consortium name="DOE Joint Genome Institute"/>
            <person name="Kourist R."/>
            <person name="Kracht O."/>
            <person name="Bracharz F."/>
            <person name="Lipzen A."/>
            <person name="Nolan M."/>
            <person name="Ohm R."/>
            <person name="Grigoriev I."/>
            <person name="Sun S."/>
            <person name="Heitman J."/>
            <person name="Bruck T."/>
            <person name="Nowrousian M."/>
        </authorList>
    </citation>
    <scope>NUCLEOTIDE SEQUENCE [LARGE SCALE GENOMIC DNA]</scope>
    <source>
        <strain evidence="2 3">IBC0246</strain>
    </source>
</reference>
<dbReference type="EMBL" id="KQ087205">
    <property type="protein sequence ID" value="KLT42438.1"/>
    <property type="molecule type" value="Genomic_DNA"/>
</dbReference>
<feature type="region of interest" description="Disordered" evidence="1">
    <location>
        <begin position="1"/>
        <end position="33"/>
    </location>
</feature>
<feature type="compositionally biased region" description="Pro residues" evidence="1">
    <location>
        <begin position="9"/>
        <end position="18"/>
    </location>
</feature>
<dbReference type="RefSeq" id="XP_018278929.1">
    <property type="nucleotide sequence ID" value="XM_018426664.1"/>
</dbReference>
<dbReference type="Proteomes" id="UP000053611">
    <property type="component" value="Unassembled WGS sequence"/>
</dbReference>
<keyword evidence="3" id="KW-1185">Reference proteome</keyword>
<dbReference type="InterPro" id="IPR009003">
    <property type="entry name" value="Peptidase_S1_PA"/>
</dbReference>